<gene>
    <name evidence="1" type="ORF">DAPPUDRAFT_245780</name>
</gene>
<protein>
    <submittedName>
        <fullName evidence="1">Uncharacterized protein</fullName>
    </submittedName>
</protein>
<dbReference type="HOGENOM" id="CLU_144559_0_0_1"/>
<accession>E9GP23</accession>
<dbReference type="PANTHER" id="PTHR46670">
    <property type="entry name" value="ENDO/EXONUCLEASE/PHOSPHATASE DOMAIN-CONTAINING PROTEIN"/>
    <property type="match status" value="1"/>
</dbReference>
<name>E9GP23_DAPPU</name>
<evidence type="ECO:0000313" key="1">
    <source>
        <dbReference type="EMBL" id="EFX78569.1"/>
    </source>
</evidence>
<organism evidence="1 2">
    <name type="scientific">Daphnia pulex</name>
    <name type="common">Water flea</name>
    <dbReference type="NCBI Taxonomy" id="6669"/>
    <lineage>
        <taxon>Eukaryota</taxon>
        <taxon>Metazoa</taxon>
        <taxon>Ecdysozoa</taxon>
        <taxon>Arthropoda</taxon>
        <taxon>Crustacea</taxon>
        <taxon>Branchiopoda</taxon>
        <taxon>Diplostraca</taxon>
        <taxon>Cladocera</taxon>
        <taxon>Anomopoda</taxon>
        <taxon>Daphniidae</taxon>
        <taxon>Daphnia</taxon>
    </lineage>
</organism>
<proteinExistence type="predicted"/>
<dbReference type="InParanoid" id="E9GP23"/>
<dbReference type="Proteomes" id="UP000000305">
    <property type="component" value="Unassembled WGS sequence"/>
</dbReference>
<reference evidence="1 2" key="1">
    <citation type="journal article" date="2011" name="Science">
        <title>The ecoresponsive genome of Daphnia pulex.</title>
        <authorList>
            <person name="Colbourne J.K."/>
            <person name="Pfrender M.E."/>
            <person name="Gilbert D."/>
            <person name="Thomas W.K."/>
            <person name="Tucker A."/>
            <person name="Oakley T.H."/>
            <person name="Tokishita S."/>
            <person name="Aerts A."/>
            <person name="Arnold G.J."/>
            <person name="Basu M.K."/>
            <person name="Bauer D.J."/>
            <person name="Caceres C.E."/>
            <person name="Carmel L."/>
            <person name="Casola C."/>
            <person name="Choi J.H."/>
            <person name="Detter J.C."/>
            <person name="Dong Q."/>
            <person name="Dusheyko S."/>
            <person name="Eads B.D."/>
            <person name="Frohlich T."/>
            <person name="Geiler-Samerotte K.A."/>
            <person name="Gerlach D."/>
            <person name="Hatcher P."/>
            <person name="Jogdeo S."/>
            <person name="Krijgsveld J."/>
            <person name="Kriventseva E.V."/>
            <person name="Kultz D."/>
            <person name="Laforsch C."/>
            <person name="Lindquist E."/>
            <person name="Lopez J."/>
            <person name="Manak J.R."/>
            <person name="Muller J."/>
            <person name="Pangilinan J."/>
            <person name="Patwardhan R.P."/>
            <person name="Pitluck S."/>
            <person name="Pritham E.J."/>
            <person name="Rechtsteiner A."/>
            <person name="Rho M."/>
            <person name="Rogozin I.B."/>
            <person name="Sakarya O."/>
            <person name="Salamov A."/>
            <person name="Schaack S."/>
            <person name="Shapiro H."/>
            <person name="Shiga Y."/>
            <person name="Skalitzky C."/>
            <person name="Smith Z."/>
            <person name="Souvorov A."/>
            <person name="Sung W."/>
            <person name="Tang Z."/>
            <person name="Tsuchiya D."/>
            <person name="Tu H."/>
            <person name="Vos H."/>
            <person name="Wang M."/>
            <person name="Wolf Y.I."/>
            <person name="Yamagata H."/>
            <person name="Yamada T."/>
            <person name="Ye Y."/>
            <person name="Shaw J.R."/>
            <person name="Andrews J."/>
            <person name="Crease T.J."/>
            <person name="Tang H."/>
            <person name="Lucas S.M."/>
            <person name="Robertson H.M."/>
            <person name="Bork P."/>
            <person name="Koonin E.V."/>
            <person name="Zdobnov E.M."/>
            <person name="Grigoriev I.V."/>
            <person name="Lynch M."/>
            <person name="Boore J.L."/>
        </authorList>
    </citation>
    <scope>NUCLEOTIDE SEQUENCE [LARGE SCALE GENOMIC DNA]</scope>
</reference>
<sequence length="127" mass="14746">MHSDLISDHFAVHTLVKVHKLVRLQKKVTEIRRLKSIDREAFVSDLLASSIFTDPENDIASLLAQYNTDVRAVLDKHAPLITKRLTVRPDNPCDCEEIRTCRRSLRRWERKYCARVLPSTENALLRP</sequence>
<keyword evidence="2" id="KW-1185">Reference proteome</keyword>
<dbReference type="KEGG" id="dpx:DAPPUDRAFT_245780"/>
<dbReference type="OrthoDB" id="5953030at2759"/>
<dbReference type="AlphaFoldDB" id="E9GP23"/>
<dbReference type="PANTHER" id="PTHR46670:SF3">
    <property type="entry name" value="ENDONUCLEASE_EXONUCLEASE_PHOSPHATASE DOMAIN-CONTAINING PROTEIN"/>
    <property type="match status" value="1"/>
</dbReference>
<dbReference type="PhylomeDB" id="E9GP23"/>
<dbReference type="EMBL" id="GL732556">
    <property type="protein sequence ID" value="EFX78569.1"/>
    <property type="molecule type" value="Genomic_DNA"/>
</dbReference>
<evidence type="ECO:0000313" key="2">
    <source>
        <dbReference type="Proteomes" id="UP000000305"/>
    </source>
</evidence>